<proteinExistence type="predicted"/>
<reference evidence="3" key="1">
    <citation type="journal article" date="2019" name="Int. J. Syst. Evol. Microbiol.">
        <title>The Global Catalogue of Microorganisms (GCM) 10K type strain sequencing project: providing services to taxonomists for standard genome sequencing and annotation.</title>
        <authorList>
            <consortium name="The Broad Institute Genomics Platform"/>
            <consortium name="The Broad Institute Genome Sequencing Center for Infectious Disease"/>
            <person name="Wu L."/>
            <person name="Ma J."/>
        </authorList>
    </citation>
    <scope>NUCLEOTIDE SEQUENCE [LARGE SCALE GENOMIC DNA]</scope>
    <source>
        <strain evidence="3">JCM 3369</strain>
    </source>
</reference>
<feature type="region of interest" description="Disordered" evidence="1">
    <location>
        <begin position="1"/>
        <end position="78"/>
    </location>
</feature>
<dbReference type="RefSeq" id="WP_378042745.1">
    <property type="nucleotide sequence ID" value="NZ_JBHSXE010000001.1"/>
</dbReference>
<keyword evidence="3" id="KW-1185">Reference proteome</keyword>
<sequence>MSDSADRKGGRSGQDPGTGAGASSGMEDLPHERAVLGSGSAAEGYDIPDGGDGTREGDPIAGVKVEPGEAERTPRTAE</sequence>
<accession>A0ABW2CQP2</accession>
<evidence type="ECO:0000256" key="1">
    <source>
        <dbReference type="SAM" id="MobiDB-lite"/>
    </source>
</evidence>
<protein>
    <submittedName>
        <fullName evidence="2">Uncharacterized protein</fullName>
    </submittedName>
</protein>
<organism evidence="2 3">
    <name type="scientific">Actinomadura yumaensis</name>
    <dbReference type="NCBI Taxonomy" id="111807"/>
    <lineage>
        <taxon>Bacteria</taxon>
        <taxon>Bacillati</taxon>
        <taxon>Actinomycetota</taxon>
        <taxon>Actinomycetes</taxon>
        <taxon>Streptosporangiales</taxon>
        <taxon>Thermomonosporaceae</taxon>
        <taxon>Actinomadura</taxon>
    </lineage>
</organism>
<name>A0ABW2CQP2_9ACTN</name>
<dbReference type="Proteomes" id="UP001596380">
    <property type="component" value="Unassembled WGS sequence"/>
</dbReference>
<evidence type="ECO:0000313" key="2">
    <source>
        <dbReference type="EMBL" id="MFC6883797.1"/>
    </source>
</evidence>
<evidence type="ECO:0000313" key="3">
    <source>
        <dbReference type="Proteomes" id="UP001596380"/>
    </source>
</evidence>
<gene>
    <name evidence="2" type="ORF">ACFQKB_28840</name>
</gene>
<comment type="caution">
    <text evidence="2">The sequence shown here is derived from an EMBL/GenBank/DDBJ whole genome shotgun (WGS) entry which is preliminary data.</text>
</comment>
<feature type="compositionally biased region" description="Basic and acidic residues" evidence="1">
    <location>
        <begin position="66"/>
        <end position="78"/>
    </location>
</feature>
<dbReference type="EMBL" id="JBHSXS010000022">
    <property type="protein sequence ID" value="MFC6883797.1"/>
    <property type="molecule type" value="Genomic_DNA"/>
</dbReference>